<feature type="region of interest" description="Disordered" evidence="1">
    <location>
        <begin position="1"/>
        <end position="26"/>
    </location>
</feature>
<name>A0A318JX93_9BURK</name>
<comment type="caution">
    <text evidence="2">The sequence shown here is derived from an EMBL/GenBank/DDBJ whole genome shotgun (WGS) entry which is preliminary data.</text>
</comment>
<keyword evidence="3" id="KW-1185">Reference proteome</keyword>
<evidence type="ECO:0000313" key="3">
    <source>
        <dbReference type="Proteomes" id="UP000247792"/>
    </source>
</evidence>
<dbReference type="EMBL" id="QJKB01000002">
    <property type="protein sequence ID" value="PXX45335.1"/>
    <property type="molecule type" value="Genomic_DNA"/>
</dbReference>
<organism evidence="2 3">
    <name type="scientific">Undibacterium pigrum</name>
    <dbReference type="NCBI Taxonomy" id="401470"/>
    <lineage>
        <taxon>Bacteria</taxon>
        <taxon>Pseudomonadati</taxon>
        <taxon>Pseudomonadota</taxon>
        <taxon>Betaproteobacteria</taxon>
        <taxon>Burkholderiales</taxon>
        <taxon>Oxalobacteraceae</taxon>
        <taxon>Undibacterium</taxon>
    </lineage>
</organism>
<reference evidence="2 3" key="1">
    <citation type="submission" date="2018-05" db="EMBL/GenBank/DDBJ databases">
        <title>Genomic Encyclopedia of Type Strains, Phase IV (KMG-IV): sequencing the most valuable type-strain genomes for metagenomic binning, comparative biology and taxonomic classification.</title>
        <authorList>
            <person name="Goeker M."/>
        </authorList>
    </citation>
    <scope>NUCLEOTIDE SEQUENCE [LARGE SCALE GENOMIC DNA]</scope>
    <source>
        <strain evidence="2 3">DSM 19792</strain>
    </source>
</reference>
<accession>A0A318JX93</accession>
<proteinExistence type="predicted"/>
<evidence type="ECO:0000256" key="1">
    <source>
        <dbReference type="SAM" id="MobiDB-lite"/>
    </source>
</evidence>
<dbReference type="AlphaFoldDB" id="A0A318JX93"/>
<feature type="compositionally biased region" description="Basic and acidic residues" evidence="1">
    <location>
        <begin position="14"/>
        <end position="26"/>
    </location>
</feature>
<dbReference type="Proteomes" id="UP000247792">
    <property type="component" value="Unassembled WGS sequence"/>
</dbReference>
<gene>
    <name evidence="2" type="ORF">DFR42_102563</name>
</gene>
<evidence type="ECO:0000313" key="2">
    <source>
        <dbReference type="EMBL" id="PXX45335.1"/>
    </source>
</evidence>
<sequence>MKNPITSNATTSQKKIDPKAQNEQDMRALTSEEIFAVAGGPEVDIETGTGGG</sequence>
<protein>
    <submittedName>
        <fullName evidence="2">Uncharacterized protein</fullName>
    </submittedName>
</protein>
<feature type="compositionally biased region" description="Polar residues" evidence="1">
    <location>
        <begin position="1"/>
        <end position="13"/>
    </location>
</feature>
<dbReference type="RefSeq" id="WP_170133477.1">
    <property type="nucleotide sequence ID" value="NZ_QJKB01000002.1"/>
</dbReference>